<reference evidence="5" key="1">
    <citation type="submission" date="2022-08" db="EMBL/GenBank/DDBJ databases">
        <authorList>
            <person name="Gutierrez-Valencia J."/>
        </authorList>
    </citation>
    <scope>NUCLEOTIDE SEQUENCE</scope>
</reference>
<dbReference type="EMBL" id="CAMGYJ010000009">
    <property type="protein sequence ID" value="CAI0470421.1"/>
    <property type="molecule type" value="Genomic_DNA"/>
</dbReference>
<dbReference type="PANTHER" id="PTHR31084:SF0">
    <property type="entry name" value="ALPHA-L-FUCOSIDASE 2"/>
    <property type="match status" value="1"/>
</dbReference>
<evidence type="ECO:0000259" key="2">
    <source>
        <dbReference type="Pfam" id="PF14498"/>
    </source>
</evidence>
<dbReference type="AlphaFoldDB" id="A0AAV0PJJ3"/>
<dbReference type="InterPro" id="IPR012341">
    <property type="entry name" value="6hp_glycosidase-like_sf"/>
</dbReference>
<evidence type="ECO:0000256" key="1">
    <source>
        <dbReference type="SAM" id="MobiDB-lite"/>
    </source>
</evidence>
<dbReference type="InterPro" id="IPR008928">
    <property type="entry name" value="6-hairpin_glycosidase_sf"/>
</dbReference>
<evidence type="ECO:0000313" key="6">
    <source>
        <dbReference type="Proteomes" id="UP001154282"/>
    </source>
</evidence>
<organism evidence="5 6">
    <name type="scientific">Linum tenue</name>
    <dbReference type="NCBI Taxonomy" id="586396"/>
    <lineage>
        <taxon>Eukaryota</taxon>
        <taxon>Viridiplantae</taxon>
        <taxon>Streptophyta</taxon>
        <taxon>Embryophyta</taxon>
        <taxon>Tracheophyta</taxon>
        <taxon>Spermatophyta</taxon>
        <taxon>Magnoliopsida</taxon>
        <taxon>eudicotyledons</taxon>
        <taxon>Gunneridae</taxon>
        <taxon>Pentapetalae</taxon>
        <taxon>rosids</taxon>
        <taxon>fabids</taxon>
        <taxon>Malpighiales</taxon>
        <taxon>Linaceae</taxon>
        <taxon>Linum</taxon>
    </lineage>
</organism>
<dbReference type="Proteomes" id="UP001154282">
    <property type="component" value="Unassembled WGS sequence"/>
</dbReference>
<protein>
    <recommendedName>
        <fullName evidence="7">Alpha-L-fucosidase 2</fullName>
    </recommendedName>
</protein>
<feature type="domain" description="Glycosyl hydrolase family 95 catalytic" evidence="4">
    <location>
        <begin position="361"/>
        <end position="777"/>
    </location>
</feature>
<dbReference type="GO" id="GO:0005975">
    <property type="term" value="P:carbohydrate metabolic process"/>
    <property type="evidence" value="ECO:0007669"/>
    <property type="project" value="InterPro"/>
</dbReference>
<dbReference type="FunFam" id="1.50.10.10:FF:000028">
    <property type="entry name" value="Alpha-L-fucosidase 2"/>
    <property type="match status" value="1"/>
</dbReference>
<evidence type="ECO:0000259" key="4">
    <source>
        <dbReference type="Pfam" id="PF22124"/>
    </source>
</evidence>
<dbReference type="Gene3D" id="1.50.10.10">
    <property type="match status" value="1"/>
</dbReference>
<dbReference type="Pfam" id="PF14498">
    <property type="entry name" value="Glyco_hyd_65N_2"/>
    <property type="match status" value="1"/>
</dbReference>
<name>A0AAV0PJJ3_9ROSI</name>
<dbReference type="GO" id="GO:0004560">
    <property type="term" value="F:alpha-L-fucosidase activity"/>
    <property type="evidence" value="ECO:0007669"/>
    <property type="project" value="InterPro"/>
</dbReference>
<feature type="domain" description="Alpha fucosidase A-like C-terminal" evidence="3">
    <location>
        <begin position="780"/>
        <end position="849"/>
    </location>
</feature>
<feature type="compositionally biased region" description="Basic and acidic residues" evidence="1">
    <location>
        <begin position="585"/>
        <end position="594"/>
    </location>
</feature>
<feature type="domain" description="Glycosyl hydrolase family 95 N-terminal" evidence="2">
    <location>
        <begin position="93"/>
        <end position="333"/>
    </location>
</feature>
<dbReference type="InterPro" id="IPR054363">
    <property type="entry name" value="GH95_cat"/>
</dbReference>
<keyword evidence="6" id="KW-1185">Reference proteome</keyword>
<proteinExistence type="predicted"/>
<comment type="caution">
    <text evidence="5">The sequence shown here is derived from an EMBL/GenBank/DDBJ whole genome shotgun (WGS) entry which is preliminary data.</text>
</comment>
<sequence>MASSSSSSSSLSTNTRSHHRPNSAPSFLLPLSFLSSLLLIASPLAYLLSLHNSLPLVHATHKEDYGSQNPTAAAGRRTDSSSADGGVVLPLKLTFTAPAKYWTDAIPIGNGRLGAAVWGGVANETLQLNDDTLWTGVPGTYSDPNAPAALSVVRKLVSSGLYPEASAEAIKLSGTPSQRYQLLGDIVLEFDAAHQNYDPKTYIRELDLDTAMATVKYSVGDVDYTREHFASNPHQAIVTRISGSKPGSLSFTVHLHSKLNHTTALIQGRRNQIVLKGSCRGHPKGIQFTATLELKIEGGKTAAVRVLDGGKKLKVDFADSAVLILVASSSFDGPFTSPVDSKKDPDSDCRKALSSLANVAYADLRLKHLEDYQSLFRRVSLQLSRGTNSGSRVVSTAERVKSFQMDEDPSLVALMFQYGRYLLISCSRPGTQVANLQGIWNEDVNPPWEGAQHLNINLQMNYWSALSCNLQECQEPLFDYMSSLAVNGKETAKVNYGVNNGWVAHQVSDIWAKTSPDQGDAVWAMWPMGGAWLCTHLWEHYSYTMDKDFLGKKGYPLLEGCTEFLLGWLVEGQGGNLETNPSTSPEHKFIDPEGGKQASVSNSTTMDMSIITQVFSDILSAAEVLGRQDDELIQKVRRARARLPPTKVAKDGTIMEWASEFEDPDPQHRHVSHLFGLFPGRAITPRHTPQLCSASEKTLVKRGVEGPGWSTVWKAALWARLQKSRKAYEMVKHLFNLVDPAYERDNEGGVFSNLFAAHPPFQIDANLGFSAVIAEMLVQGTGTELYLLPALPRDKWPNGCAKGLRARGGLTVNLCWKQGQLHEVGVWSTVGDSVQVLHYGEKMVKASIASCNLYIFNSDLTCVRTESLLGEGGSCLKRLKW</sequence>
<evidence type="ECO:0000313" key="5">
    <source>
        <dbReference type="EMBL" id="CAI0470421.1"/>
    </source>
</evidence>
<dbReference type="Pfam" id="PF21307">
    <property type="entry name" value="Glyco_hydro_95_C"/>
    <property type="match status" value="1"/>
</dbReference>
<dbReference type="SUPFAM" id="SSF48208">
    <property type="entry name" value="Six-hairpin glycosidases"/>
    <property type="match status" value="1"/>
</dbReference>
<feature type="compositionally biased region" description="Low complexity" evidence="1">
    <location>
        <begin position="1"/>
        <end position="12"/>
    </location>
</feature>
<gene>
    <name evidence="5" type="ORF">LITE_LOCUS38552</name>
</gene>
<feature type="region of interest" description="Disordered" evidence="1">
    <location>
        <begin position="578"/>
        <end position="601"/>
    </location>
</feature>
<evidence type="ECO:0008006" key="7">
    <source>
        <dbReference type="Google" id="ProtNLM"/>
    </source>
</evidence>
<dbReference type="Pfam" id="PF22124">
    <property type="entry name" value="Glyco_hydro_95_cat"/>
    <property type="match status" value="1"/>
</dbReference>
<evidence type="ECO:0000259" key="3">
    <source>
        <dbReference type="Pfam" id="PF21307"/>
    </source>
</evidence>
<dbReference type="InterPro" id="IPR027414">
    <property type="entry name" value="GH95_N_dom"/>
</dbReference>
<dbReference type="PANTHER" id="PTHR31084">
    <property type="entry name" value="ALPHA-L-FUCOSIDASE 2"/>
    <property type="match status" value="1"/>
</dbReference>
<dbReference type="PIRSF" id="PIRSF007663">
    <property type="entry name" value="UCP007663"/>
    <property type="match status" value="1"/>
</dbReference>
<feature type="region of interest" description="Disordered" evidence="1">
    <location>
        <begin position="1"/>
        <end position="22"/>
    </location>
</feature>
<dbReference type="InterPro" id="IPR016518">
    <property type="entry name" value="Alpha-L-fucosidase"/>
</dbReference>
<dbReference type="InterPro" id="IPR049053">
    <property type="entry name" value="AFCA-like_C"/>
</dbReference>
<accession>A0AAV0PJJ3</accession>